<dbReference type="OrthoDB" id="8210607at2"/>
<keyword evidence="13" id="KW-0460">Magnesium</keyword>
<keyword evidence="18" id="KW-1185">Reference proteome</keyword>
<evidence type="ECO:0000313" key="18">
    <source>
        <dbReference type="Proteomes" id="UP000183002"/>
    </source>
</evidence>
<gene>
    <name evidence="17" type="ORF">SAMN05216227_101156</name>
</gene>
<name>A0A1H8FLZ1_9RHOB</name>
<keyword evidence="6 17" id="KW-0808">Transferase</keyword>
<feature type="binding site" evidence="12">
    <location>
        <position position="164"/>
    </location>
    <ligand>
        <name>CoA</name>
        <dbReference type="ChEBI" id="CHEBI:57287"/>
    </ligand>
</feature>
<feature type="chain" id="PRO_5010307619" description="Enterobactin synthase component D" evidence="14">
    <location>
        <begin position="25"/>
        <end position="212"/>
    </location>
</feature>
<dbReference type="InterPro" id="IPR003542">
    <property type="entry name" value="Enbac_synth_compD-like"/>
</dbReference>
<proteinExistence type="inferred from homology"/>
<reference evidence="17 18" key="1">
    <citation type="submission" date="2016-10" db="EMBL/GenBank/DDBJ databases">
        <authorList>
            <person name="de Groot N.N."/>
        </authorList>
    </citation>
    <scope>NUCLEOTIDE SEQUENCE [LARGE SCALE GENOMIC DNA]</scope>
    <source>
        <strain evidence="17 18">CGMCC 1.10836</strain>
    </source>
</reference>
<dbReference type="AlphaFoldDB" id="A0A1H8FLZ1"/>
<comment type="catalytic activity">
    <reaction evidence="10">
        <text>apo-[aryl-carrier protein] + CoA = holo-[aryl-carrier protein] + adenosine 3',5'-bisphosphate + H(+)</text>
        <dbReference type="Rhea" id="RHEA:48404"/>
        <dbReference type="Rhea" id="RHEA-COMP:15903"/>
        <dbReference type="Rhea" id="RHEA-COMP:17557"/>
        <dbReference type="ChEBI" id="CHEBI:15378"/>
        <dbReference type="ChEBI" id="CHEBI:29999"/>
        <dbReference type="ChEBI" id="CHEBI:57287"/>
        <dbReference type="ChEBI" id="CHEBI:58343"/>
        <dbReference type="ChEBI" id="CHEBI:64479"/>
    </reaction>
</comment>
<feature type="binding site" evidence="12">
    <location>
        <position position="154"/>
    </location>
    <ligand>
        <name>CoA</name>
        <dbReference type="ChEBI" id="CHEBI:57287"/>
    </ligand>
</feature>
<dbReference type="UniPathway" id="UPA00017"/>
<dbReference type="PANTHER" id="PTHR38096:SF1">
    <property type="entry name" value="ENTEROBACTIN SYNTHASE COMPONENT D"/>
    <property type="match status" value="1"/>
</dbReference>
<feature type="binding site" evidence="12">
    <location>
        <begin position="90"/>
        <end position="91"/>
    </location>
    <ligand>
        <name>CoA</name>
        <dbReference type="ChEBI" id="CHEBI:57287"/>
    </ligand>
</feature>
<evidence type="ECO:0000256" key="11">
    <source>
        <dbReference type="ARBA" id="ARBA00049191"/>
    </source>
</evidence>
<dbReference type="PANTHER" id="PTHR38096">
    <property type="entry name" value="ENTEROBACTIN SYNTHASE COMPONENT D"/>
    <property type="match status" value="1"/>
</dbReference>
<comment type="similarity">
    <text evidence="3">Belongs to the P-Pant transferase superfamily. EntD family.</text>
</comment>
<comment type="subunit">
    <text evidence="4">EntB, EntD, EntE, and EntF form a multienzyme complex called enterobactin synthase.</text>
</comment>
<dbReference type="Proteomes" id="UP000183002">
    <property type="component" value="Unassembled WGS sequence"/>
</dbReference>
<dbReference type="GO" id="GO:0005886">
    <property type="term" value="C:plasma membrane"/>
    <property type="evidence" value="ECO:0007669"/>
    <property type="project" value="TreeGrafter"/>
</dbReference>
<dbReference type="InterPro" id="IPR041354">
    <property type="entry name" value="4PPT_N"/>
</dbReference>
<evidence type="ECO:0000256" key="14">
    <source>
        <dbReference type="SAM" id="SignalP"/>
    </source>
</evidence>
<dbReference type="GO" id="GO:0000287">
    <property type="term" value="F:magnesium ion binding"/>
    <property type="evidence" value="ECO:0007669"/>
    <property type="project" value="InterPro"/>
</dbReference>
<dbReference type="STRING" id="1077947.SAMN05216227_101156"/>
<feature type="domain" description="4'-phosphopantetheinyl transferase" evidence="15">
    <location>
        <begin position="107"/>
        <end position="208"/>
    </location>
</feature>
<comment type="function">
    <text evidence="1">Involved in the biosynthesis of the siderophore enterobactin (enterochelin), which is a macrocyclic trimeric lactone of N-(2,3-dihydroxybenzoyl)-serine. The serine trilactone serves as a scaffolding for the three catechol functionalities that provide hexadentate coordination for the tightly ligated iron(2+) atoms. Plays an essential role in the assembly of the enterobactin by catalyzing the transfer of the 4'-phosphopantetheine (Ppant) moiety from coenzyme A to the apo-domains of both EntB (ArCP domain) and EntF (PCP domain) to yield their holo-forms which make them competent for the activation of 2,3-dihydroxybenzoate (DHB) and L-serine, respectively.</text>
</comment>
<evidence type="ECO:0000256" key="3">
    <source>
        <dbReference type="ARBA" id="ARBA00008342"/>
    </source>
</evidence>
<feature type="binding site" evidence="12">
    <location>
        <position position="46"/>
    </location>
    <ligand>
        <name>CoA</name>
        <dbReference type="ChEBI" id="CHEBI:57287"/>
    </ligand>
</feature>
<dbReference type="GO" id="GO:0009239">
    <property type="term" value="P:enterobactin biosynthetic process"/>
    <property type="evidence" value="ECO:0007669"/>
    <property type="project" value="UniProtKB-UniPathway"/>
</dbReference>
<evidence type="ECO:0000259" key="16">
    <source>
        <dbReference type="Pfam" id="PF17837"/>
    </source>
</evidence>
<evidence type="ECO:0000256" key="2">
    <source>
        <dbReference type="ARBA" id="ARBA00004993"/>
    </source>
</evidence>
<dbReference type="Pfam" id="PF01648">
    <property type="entry name" value="ACPS"/>
    <property type="match status" value="1"/>
</dbReference>
<evidence type="ECO:0000259" key="15">
    <source>
        <dbReference type="Pfam" id="PF01648"/>
    </source>
</evidence>
<dbReference type="PRINTS" id="PR01399">
    <property type="entry name" value="ENTSNTHTASED"/>
</dbReference>
<dbReference type="SUPFAM" id="SSF56214">
    <property type="entry name" value="4'-phosphopantetheinyl transferase"/>
    <property type="match status" value="1"/>
</dbReference>
<keyword evidence="7" id="KW-0259">Enterobactin biosynthesis</keyword>
<organism evidence="17 18">
    <name type="scientific">Pseudorhodobacter antarcticus</name>
    <dbReference type="NCBI Taxonomy" id="1077947"/>
    <lineage>
        <taxon>Bacteria</taxon>
        <taxon>Pseudomonadati</taxon>
        <taxon>Pseudomonadota</taxon>
        <taxon>Alphaproteobacteria</taxon>
        <taxon>Rhodobacterales</taxon>
        <taxon>Paracoccaceae</taxon>
        <taxon>Pseudorhodobacter</taxon>
    </lineage>
</organism>
<dbReference type="InterPro" id="IPR037143">
    <property type="entry name" value="4-PPantetheinyl_Trfase_dom_sf"/>
</dbReference>
<evidence type="ECO:0000256" key="7">
    <source>
        <dbReference type="ARBA" id="ARBA00023191"/>
    </source>
</evidence>
<comment type="catalytic activity">
    <reaction evidence="11">
        <text>apo-[peptidyl-carrier protein] + CoA = holo-[peptidyl-carrier protein] + adenosine 3',5'-bisphosphate + H(+)</text>
        <dbReference type="Rhea" id="RHEA:46228"/>
        <dbReference type="Rhea" id="RHEA-COMP:11479"/>
        <dbReference type="Rhea" id="RHEA-COMP:11480"/>
        <dbReference type="ChEBI" id="CHEBI:15378"/>
        <dbReference type="ChEBI" id="CHEBI:29999"/>
        <dbReference type="ChEBI" id="CHEBI:57287"/>
        <dbReference type="ChEBI" id="CHEBI:58343"/>
        <dbReference type="ChEBI" id="CHEBI:64479"/>
    </reaction>
</comment>
<feature type="binding site" evidence="13">
    <location>
        <position position="112"/>
    </location>
    <ligand>
        <name>Mg(2+)</name>
        <dbReference type="ChEBI" id="CHEBI:18420"/>
    </ligand>
</feature>
<evidence type="ECO:0000256" key="6">
    <source>
        <dbReference type="ARBA" id="ARBA00022679"/>
    </source>
</evidence>
<evidence type="ECO:0000256" key="4">
    <source>
        <dbReference type="ARBA" id="ARBA00011503"/>
    </source>
</evidence>
<feature type="binding site" evidence="12">
    <location>
        <position position="150"/>
    </location>
    <ligand>
        <name>CoA</name>
        <dbReference type="ChEBI" id="CHEBI:57287"/>
    </ligand>
</feature>
<evidence type="ECO:0000313" key="17">
    <source>
        <dbReference type="EMBL" id="SEN32753.1"/>
    </source>
</evidence>
<comment type="cofactor">
    <cofactor evidence="13">
        <name>Mg(2+)</name>
        <dbReference type="ChEBI" id="CHEBI:18420"/>
    </cofactor>
</comment>
<protein>
    <recommendedName>
        <fullName evidence="5">Enterobactin synthase component D</fullName>
    </recommendedName>
    <alternativeName>
        <fullName evidence="8">4'-phosphopantetheinyl transferase EntD</fullName>
    </alternativeName>
    <alternativeName>
        <fullName evidence="9">Enterochelin synthase D</fullName>
    </alternativeName>
</protein>
<feature type="domain" description="4'-phosphopantetheinyl transferase N-terminal" evidence="16">
    <location>
        <begin position="42"/>
        <end position="100"/>
    </location>
</feature>
<evidence type="ECO:0000256" key="10">
    <source>
        <dbReference type="ARBA" id="ARBA00049176"/>
    </source>
</evidence>
<evidence type="ECO:0000256" key="12">
    <source>
        <dbReference type="PIRSR" id="PIRSR603542-1"/>
    </source>
</evidence>
<comment type="pathway">
    <text evidence="2">Siderophore biosynthesis; enterobactin biosynthesis.</text>
</comment>
<evidence type="ECO:0000256" key="5">
    <source>
        <dbReference type="ARBA" id="ARBA00019087"/>
    </source>
</evidence>
<dbReference type="GO" id="GO:0009366">
    <property type="term" value="C:enterobactin synthetase complex"/>
    <property type="evidence" value="ECO:0007669"/>
    <property type="project" value="InterPro"/>
</dbReference>
<feature type="binding site" evidence="12">
    <location>
        <position position="54"/>
    </location>
    <ligand>
        <name>CoA</name>
        <dbReference type="ChEBI" id="CHEBI:57287"/>
    </ligand>
</feature>
<dbReference type="Gene3D" id="3.90.470.20">
    <property type="entry name" value="4'-phosphopantetheinyl transferase domain"/>
    <property type="match status" value="1"/>
</dbReference>
<dbReference type="Pfam" id="PF17837">
    <property type="entry name" value="4PPT_N"/>
    <property type="match status" value="1"/>
</dbReference>
<feature type="binding site" evidence="13">
    <location>
        <position position="110"/>
    </location>
    <ligand>
        <name>Mg(2+)</name>
        <dbReference type="ChEBI" id="CHEBI:18420"/>
    </ligand>
</feature>
<evidence type="ECO:0000256" key="13">
    <source>
        <dbReference type="PIRSR" id="PIRSR603542-2"/>
    </source>
</evidence>
<dbReference type="GO" id="GO:0008897">
    <property type="term" value="F:holo-[acyl-carrier-protein] synthase activity"/>
    <property type="evidence" value="ECO:0007669"/>
    <property type="project" value="InterPro"/>
</dbReference>
<sequence length="212" mass="22334">MTNLAALLTAARALATGGPTIAWAATYPTQNAPLWPGESISATPKRALEFAAGRAAARMAMAALNIAPTAIPHGDDRAPIWPPGLNGSITHSATACLAALTRAPTLIGIDLEPATPLDPDLWPIILSPSERSALGPNAALQAKLIFSAKEATYKAQYPRSQTLLDYMAMEITLGPQTFTARFTLDVPGFPKNTQLTGHHTHSQNHVLTLVTA</sequence>
<feature type="signal peptide" evidence="14">
    <location>
        <begin position="1"/>
        <end position="24"/>
    </location>
</feature>
<accession>A0A1H8FLZ1</accession>
<feature type="binding site" evidence="12">
    <location>
        <position position="110"/>
    </location>
    <ligand>
        <name>CoA</name>
        <dbReference type="ChEBI" id="CHEBI:57287"/>
    </ligand>
</feature>
<dbReference type="EMBL" id="FOCO01000011">
    <property type="protein sequence ID" value="SEN32753.1"/>
    <property type="molecule type" value="Genomic_DNA"/>
</dbReference>
<evidence type="ECO:0000256" key="9">
    <source>
        <dbReference type="ARBA" id="ARBA00031996"/>
    </source>
</evidence>
<keyword evidence="14" id="KW-0732">Signal</keyword>
<keyword evidence="13" id="KW-0479">Metal-binding</keyword>
<dbReference type="InterPro" id="IPR008278">
    <property type="entry name" value="4-PPantetheinyl_Trfase_dom"/>
</dbReference>
<evidence type="ECO:0000256" key="8">
    <source>
        <dbReference type="ARBA" id="ARBA00029894"/>
    </source>
</evidence>
<evidence type="ECO:0000256" key="1">
    <source>
        <dbReference type="ARBA" id="ARBA00003937"/>
    </source>
</evidence>
<dbReference type="RefSeq" id="WP_050519630.1">
    <property type="nucleotide sequence ID" value="NZ_FOCO01000011.1"/>
</dbReference>